<accession>A0ABW6IJ99</accession>
<proteinExistence type="predicted"/>
<dbReference type="Proteomes" id="UP001600165">
    <property type="component" value="Unassembled WGS sequence"/>
</dbReference>
<gene>
    <name evidence="3" type="ORF">ACFVKH_18595</name>
</gene>
<dbReference type="EMBL" id="JBHZOL010000105">
    <property type="protein sequence ID" value="MFE4108296.1"/>
    <property type="molecule type" value="Genomic_DNA"/>
</dbReference>
<comment type="caution">
    <text evidence="3">The sequence shown here is derived from an EMBL/GenBank/DDBJ whole genome shotgun (WGS) entry which is preliminary data.</text>
</comment>
<feature type="domain" description="Mannosylglycerate hydrolase MGH1-like glycoside hydrolase" evidence="2">
    <location>
        <begin position="335"/>
        <end position="640"/>
    </location>
</feature>
<evidence type="ECO:0000259" key="2">
    <source>
        <dbReference type="Pfam" id="PF22422"/>
    </source>
</evidence>
<dbReference type="InterPro" id="IPR054491">
    <property type="entry name" value="MGH1-like_GH"/>
</dbReference>
<dbReference type="SUPFAM" id="SSF48208">
    <property type="entry name" value="Six-hairpin glycosidases"/>
    <property type="match status" value="1"/>
</dbReference>
<organism evidence="3 4">
    <name type="scientific">Almyronema epifaneia S1</name>
    <dbReference type="NCBI Taxonomy" id="2991925"/>
    <lineage>
        <taxon>Bacteria</taxon>
        <taxon>Bacillati</taxon>
        <taxon>Cyanobacteriota</taxon>
        <taxon>Cyanophyceae</taxon>
        <taxon>Nodosilineales</taxon>
        <taxon>Nodosilineaceae</taxon>
        <taxon>Almyronema</taxon>
        <taxon>Almyronema epifaneia</taxon>
    </lineage>
</organism>
<dbReference type="RefSeq" id="WP_377967876.1">
    <property type="nucleotide sequence ID" value="NZ_JBHZOL010000105.1"/>
</dbReference>
<dbReference type="Gene3D" id="1.50.10.10">
    <property type="match status" value="1"/>
</dbReference>
<keyword evidence="4" id="KW-1185">Reference proteome</keyword>
<feature type="domain" description="Putative glycogen debranching enzyme N-terminal" evidence="1">
    <location>
        <begin position="38"/>
        <end position="250"/>
    </location>
</feature>
<name>A0ABW6IJ99_9CYAN</name>
<dbReference type="Pfam" id="PF22422">
    <property type="entry name" value="MGH1-like_GH"/>
    <property type="match status" value="1"/>
</dbReference>
<reference evidence="3 4" key="1">
    <citation type="submission" date="2024-10" db="EMBL/GenBank/DDBJ databases">
        <authorList>
            <person name="Ratan Roy A."/>
            <person name="Morales Sandoval P.H."/>
            <person name="De Los Santos Villalobos S."/>
            <person name="Chakraborty S."/>
            <person name="Mukherjee J."/>
        </authorList>
    </citation>
    <scope>NUCLEOTIDE SEQUENCE [LARGE SCALE GENOMIC DNA]</scope>
    <source>
        <strain evidence="3 4">S1</strain>
    </source>
</reference>
<evidence type="ECO:0000313" key="4">
    <source>
        <dbReference type="Proteomes" id="UP001600165"/>
    </source>
</evidence>
<evidence type="ECO:0000259" key="1">
    <source>
        <dbReference type="Pfam" id="PF14742"/>
    </source>
</evidence>
<sequence>MALDILEQNGQQYVPAQQWPLPEWPCVVSKQPLPTLTLKEDDLFMITDLLGNISGCLEGNQNTSMGLFCRDSRFLSRLELQIDGRSPVLLSSNADLGFALSVLCANPPLPDITHDTIGIRRDMVLNGGLFEDIEVTNYSTEPASFTLSLSFDADFIDVFELRGYTQREQRGTKLQQLPPSTTKAVESEADLQALTERVSDRLSLSYLGLDGIVMESQIEFLHRPPDLCKGHTALWHLTLEPHQSQKLGYRLQLLTDGQQTPSDGIPATLGQAIASKTSEEDQWLNHVTRVTSDNETFNLIVSRAEQDTYLLRQDFYEQTILSAGVPWFSTLFGRDTIIAAMQTLMLDPGIAQSTLKLLAHYQGKKDDEWREEQPGKILHELRHGELVRCGEVPHTPYYGTVDATPLWLMLYADYYAWTNDQATLEALWPNALAAMQWIDRACQETGYLAYYRKSKGGLDNQGWKDSWNCIVDRHGHLAQGSIALCEVQAYVYAARMRLAQMARLKKRIDLADAWEEAARDLKHRFNRDFWIDDLDFCALALDGEGNAVDGITSNPGHCLALGILTPEKAESVAERLLAPDLFSGWGIRTLSSDSPAYNPMGYHIGSVWPHDNALIAAGLRSLNQIEAALEVAKGIIDMMNYQPYQRPPELFCGFERIDRIPPVQYPVACSPQAWATGSVFHLLQTMLNLVPDAPSNYLRIIDPMLPDFLQRLAVNNLKVGATVLDLEFERSNGATACRVVRKRGNLRVVIET</sequence>
<protein>
    <submittedName>
        <fullName evidence="3">Glycogen debranching N-terminal domain-containing protein</fullName>
    </submittedName>
</protein>
<dbReference type="Pfam" id="PF14742">
    <property type="entry name" value="GDE_N_bis"/>
    <property type="match status" value="1"/>
</dbReference>
<evidence type="ECO:0000313" key="3">
    <source>
        <dbReference type="EMBL" id="MFE4108296.1"/>
    </source>
</evidence>
<dbReference type="InterPro" id="IPR032856">
    <property type="entry name" value="GDE_N_bis"/>
</dbReference>
<dbReference type="InterPro" id="IPR008928">
    <property type="entry name" value="6-hairpin_glycosidase_sf"/>
</dbReference>
<dbReference type="InterPro" id="IPR012341">
    <property type="entry name" value="6hp_glycosidase-like_sf"/>
</dbReference>